<dbReference type="InterPro" id="IPR010071">
    <property type="entry name" value="AA_adenyl_dom"/>
</dbReference>
<dbReference type="GO" id="GO:0031177">
    <property type="term" value="F:phosphopantetheine binding"/>
    <property type="evidence" value="ECO:0007669"/>
    <property type="project" value="TreeGrafter"/>
</dbReference>
<feature type="non-terminal residue" evidence="6">
    <location>
        <position position="1692"/>
    </location>
</feature>
<dbReference type="GO" id="GO:0003824">
    <property type="term" value="F:catalytic activity"/>
    <property type="evidence" value="ECO:0007669"/>
    <property type="project" value="InterPro"/>
</dbReference>
<dbReference type="SUPFAM" id="SSF52777">
    <property type="entry name" value="CoA-dependent acyltransferases"/>
    <property type="match status" value="4"/>
</dbReference>
<dbReference type="SUPFAM" id="SSF56801">
    <property type="entry name" value="Acetyl-CoA synthetase-like"/>
    <property type="match status" value="1"/>
</dbReference>
<dbReference type="GO" id="GO:0043041">
    <property type="term" value="P:amino acid activation for nonribosomal peptide biosynthetic process"/>
    <property type="evidence" value="ECO:0007669"/>
    <property type="project" value="TreeGrafter"/>
</dbReference>
<feature type="chain" id="PRO_5035707567" description="Carrier domain-containing protein" evidence="3">
    <location>
        <begin position="19"/>
        <end position="1692"/>
    </location>
</feature>
<comment type="caution">
    <text evidence="6">The sequence shown here is derived from an EMBL/GenBank/DDBJ whole genome shotgun (WGS) entry which is preliminary data.</text>
</comment>
<evidence type="ECO:0000313" key="6">
    <source>
        <dbReference type="EMBL" id="CAF3629640.1"/>
    </source>
</evidence>
<keyword evidence="2" id="KW-0597">Phosphoprotein</keyword>
<dbReference type="InterPro" id="IPR045851">
    <property type="entry name" value="AMP-bd_C_sf"/>
</dbReference>
<sequence length="1692" mass="195434">MFATLILHLCVIAVASSAQERIWTDEQVRFDSDNQLAIYNIPIILKVIEGPVSISRLRNALLTIIHKHSILRTKLIYSPEEKCLKQYIKSMPDEVLTSNHDDYYSFEMSVGSNEQEFNTILIAEVNRHWFCLETGIVFRCHIVKHKLNNNDILVKDDAIIFNFHHSAFDGNSVKLFLSDLQDIYNDNFSNDNDDKLQYIDYAIYERQMLDDNSSDSTMKEAIKCWNMMLSDYDIYKQLLLPYDHYEKLNHTRSGRGSNIRFFVQDTIVDRMNVFANENNISMFQLLVTTYMLYLHKLTNNNDICIGVPNTSLDNVQGMIGMFVNTLPYCSKIDSHITFKDLLLKIHQLCLSVLQYSYLPLQDILKLYRARASTTTQHLPFLQTLFVYETRDYSSPNVLNFDEGKCSIIQCEDATEQTAARFDLTFTVNHDVRKHRLSCSFAYACDLFKEQTIKRMMQKFQILLEQLFSPSSSFDRTRHSLSELSILLPDQMKLLPKVNESDVGSIDNSLQYIDYSIHERQMDMQDAKHYWKQLLDGYSIDKQLALPYDHLSKIDQQRTGQGGCLTFELDSFLVDRILKYAQQCNVSLFQLVIACYYVFLFKLTNGEKDLCIGSVSSNRYRPELQQLMGMFVNLLPYRFTLDPTLSFNNLLLQIQQLCLNILDYSYLPYQQIIALHRQEEKLQPNGLLLQPIQTTFQFQSTAYKCRRIHLKDDINLDEFMNDDYFANRKSVSKFDLSLSMNHNINNQTITCSFEYSTDVFNMPTIQILCDRFQVLLAKLFSSSSPFDTERQPVYELSIMLPNEIQFMKELNHDRVDLGQQEEMTLIHHEFVQRAVMNPQKVGVLLDEQTVTYSELLYFVQMLSFSLIDKCNIKQGEIICQCVDRSIEMVIGMLSILTCGCSYCPLSPNDPINRVCSLIDETKTHFVLVHSLTKNKFDKTVFINNYVSFINIEEIMIGDSNCEKQKMFDNELSLLSNVQATIIAYVIFTSGSTGKPKAVQIRHTNFVSCIQSLAHSNIVNSKDIFVQVTPCTFDMHVGDIFGSIMIGSSLIILRPNGNLDMAYLSHIIQTKQGTVIILLSSLIMLLCEYLQENNEKDCLKTLRVVFTGDESTNSKTVTKFMVNVSQQQCSIYNLYGPAECTLVSTCHRITLEDLNDKTDSIPIGRSLSNYQCYVLDEYLQPVYGNQIGELYIGGSGVFAGYYNRSDLTEQVLIDLPKLTNDKCYKTGDLVKMDSSGELRFVGRVDYQIKLRGQRIETGEIEKVLLGASNAIKSCVVVKRFDEKLQQHHLIGYVELLRKTNTDDASLLFQINEYCLAHLPLYMVPSMFVILNQLPLNSNGKVDRKQLPEADFSKYQVNGNNKDKSFEYVEPQTDLEKELHLLWLRVFGVEKLSVNQNFFSLGGNSLLLMKLLTYYQANFSLKQDINISLLFKHATILDHVQLILTQIKQADQNSKLLEWQSNHLTKAQASMAQERIYLDEHIRFISHDSTKSGEKHNILAIYNVPICFKLIANQQTISLRQLKLALLCLIRKHIILRTSLNYDAAKDCLTQTIKPMLNGDDNDQYYSFQLTKISSKHELEQILYDEETNPNYFKLELGIVFRCHLVRYHDDNDLLHENDLIIFNFHHIACDGSSTEIFFNDLHLAYCNKLADVSSIDNSLQYIDYSIHERQMDMQDAKHYWKQLLDGYSIDKQLA</sequence>
<accession>A0A8S2HCC3</accession>
<proteinExistence type="predicted"/>
<dbReference type="Gene3D" id="3.30.300.30">
    <property type="match status" value="1"/>
</dbReference>
<dbReference type="PANTHER" id="PTHR45527:SF1">
    <property type="entry name" value="FATTY ACID SYNTHASE"/>
    <property type="match status" value="1"/>
</dbReference>
<organism evidence="6 7">
    <name type="scientific">Didymodactylos carnosus</name>
    <dbReference type="NCBI Taxonomy" id="1234261"/>
    <lineage>
        <taxon>Eukaryota</taxon>
        <taxon>Metazoa</taxon>
        <taxon>Spiralia</taxon>
        <taxon>Gnathifera</taxon>
        <taxon>Rotifera</taxon>
        <taxon>Eurotatoria</taxon>
        <taxon>Bdelloidea</taxon>
        <taxon>Philodinida</taxon>
        <taxon>Philodinidae</taxon>
        <taxon>Didymodactylos</taxon>
    </lineage>
</organism>
<dbReference type="EMBL" id="CAJNOK010002099">
    <property type="protein sequence ID" value="CAF0844525.1"/>
    <property type="molecule type" value="Genomic_DNA"/>
</dbReference>
<dbReference type="Gene3D" id="3.30.559.30">
    <property type="entry name" value="Nonribosomal peptide synthetase, condensation domain"/>
    <property type="match status" value="3"/>
</dbReference>
<feature type="domain" description="Carrier" evidence="4">
    <location>
        <begin position="1367"/>
        <end position="1444"/>
    </location>
</feature>
<dbReference type="Gene3D" id="3.40.50.980">
    <property type="match status" value="2"/>
</dbReference>
<dbReference type="Proteomes" id="UP000682733">
    <property type="component" value="Unassembled WGS sequence"/>
</dbReference>
<dbReference type="Pfam" id="PF00550">
    <property type="entry name" value="PP-binding"/>
    <property type="match status" value="1"/>
</dbReference>
<evidence type="ECO:0000256" key="2">
    <source>
        <dbReference type="ARBA" id="ARBA00022553"/>
    </source>
</evidence>
<dbReference type="PANTHER" id="PTHR45527">
    <property type="entry name" value="NONRIBOSOMAL PEPTIDE SYNTHETASE"/>
    <property type="match status" value="1"/>
</dbReference>
<dbReference type="InterPro" id="IPR009081">
    <property type="entry name" value="PP-bd_ACP"/>
</dbReference>
<dbReference type="GO" id="GO:0005737">
    <property type="term" value="C:cytoplasm"/>
    <property type="evidence" value="ECO:0007669"/>
    <property type="project" value="TreeGrafter"/>
</dbReference>
<dbReference type="Gene3D" id="3.30.559.10">
    <property type="entry name" value="Chloramphenicol acetyltransferase-like domain"/>
    <property type="match status" value="3"/>
</dbReference>
<dbReference type="GO" id="GO:0044550">
    <property type="term" value="P:secondary metabolite biosynthetic process"/>
    <property type="evidence" value="ECO:0007669"/>
    <property type="project" value="TreeGrafter"/>
</dbReference>
<dbReference type="Gene3D" id="1.10.1200.10">
    <property type="entry name" value="ACP-like"/>
    <property type="match status" value="1"/>
</dbReference>
<name>A0A8S2HCC3_9BILA</name>
<evidence type="ECO:0000313" key="7">
    <source>
        <dbReference type="Proteomes" id="UP000682733"/>
    </source>
</evidence>
<dbReference type="PROSITE" id="PS50075">
    <property type="entry name" value="CARRIER"/>
    <property type="match status" value="1"/>
</dbReference>
<dbReference type="Proteomes" id="UP000677228">
    <property type="component" value="Unassembled WGS sequence"/>
</dbReference>
<dbReference type="PROSITE" id="PS00455">
    <property type="entry name" value="AMP_BINDING"/>
    <property type="match status" value="1"/>
</dbReference>
<evidence type="ECO:0000313" key="5">
    <source>
        <dbReference type="EMBL" id="CAF0844525.1"/>
    </source>
</evidence>
<keyword evidence="3" id="KW-0732">Signal</keyword>
<dbReference type="InterPro" id="IPR001242">
    <property type="entry name" value="Condensation_dom"/>
</dbReference>
<gene>
    <name evidence="5" type="ORF">OVA965_LOCUS6819</name>
    <name evidence="6" type="ORF">TMI583_LOCUS6815</name>
</gene>
<dbReference type="InterPro" id="IPR036736">
    <property type="entry name" value="ACP-like_sf"/>
</dbReference>
<reference evidence="6" key="1">
    <citation type="submission" date="2021-02" db="EMBL/GenBank/DDBJ databases">
        <authorList>
            <person name="Nowell W R."/>
        </authorList>
    </citation>
    <scope>NUCLEOTIDE SEQUENCE</scope>
</reference>
<evidence type="ECO:0000256" key="3">
    <source>
        <dbReference type="SAM" id="SignalP"/>
    </source>
</evidence>
<protein>
    <recommendedName>
        <fullName evidence="4">Carrier domain-containing protein</fullName>
    </recommendedName>
</protein>
<evidence type="ECO:0000259" key="4">
    <source>
        <dbReference type="PROSITE" id="PS50075"/>
    </source>
</evidence>
<dbReference type="Pfam" id="PF00501">
    <property type="entry name" value="AMP-binding"/>
    <property type="match status" value="1"/>
</dbReference>
<dbReference type="SUPFAM" id="SSF47336">
    <property type="entry name" value="ACP-like"/>
    <property type="match status" value="1"/>
</dbReference>
<evidence type="ECO:0000256" key="1">
    <source>
        <dbReference type="ARBA" id="ARBA00022450"/>
    </source>
</evidence>
<dbReference type="EMBL" id="CAJOBA010002099">
    <property type="protein sequence ID" value="CAF3629640.1"/>
    <property type="molecule type" value="Genomic_DNA"/>
</dbReference>
<dbReference type="CDD" id="cd05930">
    <property type="entry name" value="A_NRPS"/>
    <property type="match status" value="1"/>
</dbReference>
<feature type="signal peptide" evidence="3">
    <location>
        <begin position="1"/>
        <end position="18"/>
    </location>
</feature>
<dbReference type="Gene3D" id="2.30.38.10">
    <property type="entry name" value="Luciferase, Domain 3"/>
    <property type="match status" value="1"/>
</dbReference>
<dbReference type="InterPro" id="IPR000873">
    <property type="entry name" value="AMP-dep_synth/lig_dom"/>
</dbReference>
<dbReference type="InterPro" id="IPR020845">
    <property type="entry name" value="AMP-binding_CS"/>
</dbReference>
<keyword evidence="1" id="KW-0596">Phosphopantetheine</keyword>
<dbReference type="NCBIfam" id="TIGR01733">
    <property type="entry name" value="AA-adenyl-dom"/>
    <property type="match status" value="1"/>
</dbReference>
<dbReference type="Pfam" id="PF00668">
    <property type="entry name" value="Condensation"/>
    <property type="match status" value="3"/>
</dbReference>
<dbReference type="InterPro" id="IPR023213">
    <property type="entry name" value="CAT-like_dom_sf"/>
</dbReference>